<evidence type="ECO:0000256" key="2">
    <source>
        <dbReference type="PROSITE-ProRule" id="PRU00023"/>
    </source>
</evidence>
<feature type="repeat" description="ANK" evidence="2">
    <location>
        <begin position="108"/>
        <end position="130"/>
    </location>
</feature>
<dbReference type="InterPro" id="IPR036770">
    <property type="entry name" value="Ankyrin_rpt-contain_sf"/>
</dbReference>
<dbReference type="AlphaFoldDB" id="A0A2K3M4Y3"/>
<dbReference type="PANTHER" id="PTHR24128:SF24">
    <property type="entry name" value="ANKYRIN REPEAT PROTEIN"/>
    <property type="match status" value="1"/>
</dbReference>
<dbReference type="PANTHER" id="PTHR24128">
    <property type="entry name" value="HOMEOBOX PROTEIN WARIAI"/>
    <property type="match status" value="1"/>
</dbReference>
<accession>A0A2K3M4Y3</accession>
<dbReference type="ExpressionAtlas" id="A0A2K3M4Y3">
    <property type="expression patterns" value="baseline"/>
</dbReference>
<dbReference type="STRING" id="57577.A0A2K3M4Y3"/>
<sequence>MNKNNTVQLKAAAEVGNIDFFYAVIQDDPYILECMDSIPFVETPLHVAASKGHLKFATEIMMLKPSFALKLNQQGFSPIHLAMQNDQTMMVYRFVNLNKDLVRVRGREGMTPLHFASQIGEVDLLAEFLFLCPESIEYLTVRRETALHIAIKNQQYEAILIMTQGGVFMFEYVFLFGINYSNTYYDSKEGSRQSVCSGGLYLLQWQHNEKKIEQLGGLAKSVGWSSAYMAELCGVYEGLCYVGRLRFQVVEIDVDFKVNV</sequence>
<protein>
    <submittedName>
        <fullName evidence="3">Ankyrin repeat-containing protein</fullName>
    </submittedName>
</protein>
<dbReference type="GO" id="GO:0005886">
    <property type="term" value="C:plasma membrane"/>
    <property type="evidence" value="ECO:0007669"/>
    <property type="project" value="UniProtKB-SubCell"/>
</dbReference>
<dbReference type="SUPFAM" id="SSF48403">
    <property type="entry name" value="Ankyrin repeat"/>
    <property type="match status" value="1"/>
</dbReference>
<dbReference type="Proteomes" id="UP000236291">
    <property type="component" value="Unassembled WGS sequence"/>
</dbReference>
<comment type="subcellular location">
    <subcellularLocation>
        <location evidence="1">Cell membrane</location>
        <topology evidence="1">Peripheral membrane protein</topology>
        <orientation evidence="1">Cytoplasmic side</orientation>
    </subcellularLocation>
</comment>
<name>A0A2K3M4Y3_TRIPR</name>
<dbReference type="EMBL" id="ASHM01049730">
    <property type="protein sequence ID" value="PNX85846.1"/>
    <property type="molecule type" value="Genomic_DNA"/>
</dbReference>
<dbReference type="SMART" id="SM00248">
    <property type="entry name" value="ANK"/>
    <property type="match status" value="4"/>
</dbReference>
<dbReference type="Pfam" id="PF12796">
    <property type="entry name" value="Ank_2"/>
    <property type="match status" value="1"/>
</dbReference>
<dbReference type="Gene3D" id="1.25.40.20">
    <property type="entry name" value="Ankyrin repeat-containing domain"/>
    <property type="match status" value="1"/>
</dbReference>
<dbReference type="InterPro" id="IPR002110">
    <property type="entry name" value="Ankyrin_rpt"/>
</dbReference>
<dbReference type="PROSITE" id="PS50088">
    <property type="entry name" value="ANK_REPEAT"/>
    <property type="match status" value="1"/>
</dbReference>
<evidence type="ECO:0000313" key="3">
    <source>
        <dbReference type="EMBL" id="PNX85846.1"/>
    </source>
</evidence>
<gene>
    <name evidence="3" type="ORF">L195_g041920</name>
</gene>
<proteinExistence type="predicted"/>
<comment type="caution">
    <text evidence="3">The sequence shown here is derived from an EMBL/GenBank/DDBJ whole genome shotgun (WGS) entry which is preliminary data.</text>
</comment>
<keyword evidence="2" id="KW-0040">ANK repeat</keyword>
<evidence type="ECO:0000256" key="1">
    <source>
        <dbReference type="ARBA" id="ARBA00004413"/>
    </source>
</evidence>
<reference evidence="3 4" key="1">
    <citation type="journal article" date="2014" name="Am. J. Bot.">
        <title>Genome assembly and annotation for red clover (Trifolium pratense; Fabaceae).</title>
        <authorList>
            <person name="Istvanek J."/>
            <person name="Jaros M."/>
            <person name="Krenek A."/>
            <person name="Repkova J."/>
        </authorList>
    </citation>
    <scope>NUCLEOTIDE SEQUENCE [LARGE SCALE GENOMIC DNA]</scope>
    <source>
        <strain evidence="4">cv. Tatra</strain>
        <tissue evidence="3">Young leaves</tissue>
    </source>
</reference>
<reference evidence="3 4" key="2">
    <citation type="journal article" date="2017" name="Front. Plant Sci.">
        <title>Gene Classification and Mining of Molecular Markers Useful in Red Clover (Trifolium pratense) Breeding.</title>
        <authorList>
            <person name="Istvanek J."/>
            <person name="Dluhosova J."/>
            <person name="Dluhos P."/>
            <person name="Patkova L."/>
            <person name="Nedelnik J."/>
            <person name="Repkova J."/>
        </authorList>
    </citation>
    <scope>NUCLEOTIDE SEQUENCE [LARGE SCALE GENOMIC DNA]</scope>
    <source>
        <strain evidence="4">cv. Tatra</strain>
        <tissue evidence="3">Young leaves</tissue>
    </source>
</reference>
<evidence type="ECO:0000313" key="4">
    <source>
        <dbReference type="Proteomes" id="UP000236291"/>
    </source>
</evidence>
<organism evidence="3 4">
    <name type="scientific">Trifolium pratense</name>
    <name type="common">Red clover</name>
    <dbReference type="NCBI Taxonomy" id="57577"/>
    <lineage>
        <taxon>Eukaryota</taxon>
        <taxon>Viridiplantae</taxon>
        <taxon>Streptophyta</taxon>
        <taxon>Embryophyta</taxon>
        <taxon>Tracheophyta</taxon>
        <taxon>Spermatophyta</taxon>
        <taxon>Magnoliopsida</taxon>
        <taxon>eudicotyledons</taxon>
        <taxon>Gunneridae</taxon>
        <taxon>Pentapetalae</taxon>
        <taxon>rosids</taxon>
        <taxon>fabids</taxon>
        <taxon>Fabales</taxon>
        <taxon>Fabaceae</taxon>
        <taxon>Papilionoideae</taxon>
        <taxon>50 kb inversion clade</taxon>
        <taxon>NPAAA clade</taxon>
        <taxon>Hologalegina</taxon>
        <taxon>IRL clade</taxon>
        <taxon>Trifolieae</taxon>
        <taxon>Trifolium</taxon>
    </lineage>
</organism>
<dbReference type="PROSITE" id="PS50297">
    <property type="entry name" value="ANK_REP_REGION"/>
    <property type="match status" value="1"/>
</dbReference>